<evidence type="ECO:0000256" key="5">
    <source>
        <dbReference type="ARBA" id="ARBA00022692"/>
    </source>
</evidence>
<keyword evidence="11 13" id="KW-0739">Sodium transport</keyword>
<proteinExistence type="inferred from homology"/>
<evidence type="ECO:0000256" key="2">
    <source>
        <dbReference type="ARBA" id="ARBA00007193"/>
    </source>
</evidence>
<dbReference type="InterPro" id="IPR020903">
    <property type="entry name" value="ENaC_CS"/>
</dbReference>
<reference evidence="16" key="1">
    <citation type="submission" date="2022-11" db="UniProtKB">
        <authorList>
            <consortium name="WormBaseParasite"/>
        </authorList>
    </citation>
    <scope>IDENTIFICATION</scope>
</reference>
<dbReference type="AlphaFoldDB" id="A0A914US79"/>
<evidence type="ECO:0000256" key="7">
    <source>
        <dbReference type="ARBA" id="ARBA00023053"/>
    </source>
</evidence>
<evidence type="ECO:0000313" key="16">
    <source>
        <dbReference type="WBParaSite" id="PSAMB.scaffold1210size34287.g11674.t1"/>
    </source>
</evidence>
<accession>A0A914US79</accession>
<evidence type="ECO:0000256" key="9">
    <source>
        <dbReference type="ARBA" id="ARBA00023136"/>
    </source>
</evidence>
<evidence type="ECO:0000313" key="15">
    <source>
        <dbReference type="Proteomes" id="UP000887566"/>
    </source>
</evidence>
<name>A0A914US79_9BILA</name>
<keyword evidence="5 13" id="KW-0812">Transmembrane</keyword>
<dbReference type="PRINTS" id="PR01078">
    <property type="entry name" value="AMINACHANNEL"/>
</dbReference>
<dbReference type="Pfam" id="PF00858">
    <property type="entry name" value="ASC"/>
    <property type="match status" value="1"/>
</dbReference>
<evidence type="ECO:0000256" key="3">
    <source>
        <dbReference type="ARBA" id="ARBA00022448"/>
    </source>
</evidence>
<organism evidence="15 16">
    <name type="scientific">Plectus sambesii</name>
    <dbReference type="NCBI Taxonomy" id="2011161"/>
    <lineage>
        <taxon>Eukaryota</taxon>
        <taxon>Metazoa</taxon>
        <taxon>Ecdysozoa</taxon>
        <taxon>Nematoda</taxon>
        <taxon>Chromadorea</taxon>
        <taxon>Plectida</taxon>
        <taxon>Plectina</taxon>
        <taxon>Plectoidea</taxon>
        <taxon>Plectidae</taxon>
        <taxon>Plectus</taxon>
    </lineage>
</organism>
<dbReference type="Proteomes" id="UP000887566">
    <property type="component" value="Unplaced"/>
</dbReference>
<keyword evidence="9 14" id="KW-0472">Membrane</keyword>
<evidence type="ECO:0000256" key="11">
    <source>
        <dbReference type="ARBA" id="ARBA00023201"/>
    </source>
</evidence>
<evidence type="ECO:0000256" key="6">
    <source>
        <dbReference type="ARBA" id="ARBA00022989"/>
    </source>
</evidence>
<dbReference type="PROSITE" id="PS01206">
    <property type="entry name" value="ASC"/>
    <property type="match status" value="1"/>
</dbReference>
<evidence type="ECO:0000256" key="4">
    <source>
        <dbReference type="ARBA" id="ARBA00022461"/>
    </source>
</evidence>
<sequence length="473" mass="54862">MAEHGWEPNSRRRKLLFDFAEYTSAHGFIGIQRTKSSFKRALWALATLAMWGLCMYQIFVAVGKYFEYNTVVSIQIKHSTNVSFPAVTLCNLNPLRASWHLSNLMKSKKENVLSDKKNWTEEQWREFNITQQKPDDMNEEDEIKYKTFELIYSKNINLTEAGHSLDKMLLECTFQSSKCSAANFTRWHHGTYGNCYTMIIPRNKYPSFIGPLYGLSLTLYAQDFEYMPTGWSTAGFRVEVHPAEYVPFPEDQGFTVSPGAVTSVAVKQVRVDRMPLPYDGTDCGDVKGDDVVLPPETVNQSLPHREPVLQNMFQFYSDVLRRDGYLEKVNYTTQACIKSCYQRQLVKRCSCVDPSFVTREQARRYFEPRNMSLPDACKMAYLSSLRCVRKVVKETTEQGMCEAECPQSCYEQEYLQRITSNLWPRTSYYASIKDVWQDQLPSMEAMNEATKVRTNIAKLEIYFEARHLLLQFQ</sequence>
<evidence type="ECO:0000256" key="8">
    <source>
        <dbReference type="ARBA" id="ARBA00023065"/>
    </source>
</evidence>
<evidence type="ECO:0000256" key="14">
    <source>
        <dbReference type="SAM" id="Phobius"/>
    </source>
</evidence>
<feature type="transmembrane region" description="Helical" evidence="14">
    <location>
        <begin position="41"/>
        <end position="66"/>
    </location>
</feature>
<keyword evidence="3 13" id="KW-0813">Transport</keyword>
<evidence type="ECO:0000256" key="1">
    <source>
        <dbReference type="ARBA" id="ARBA00004141"/>
    </source>
</evidence>
<keyword evidence="10" id="KW-0325">Glycoprotein</keyword>
<keyword evidence="6 14" id="KW-1133">Transmembrane helix</keyword>
<dbReference type="GO" id="GO:0005886">
    <property type="term" value="C:plasma membrane"/>
    <property type="evidence" value="ECO:0007669"/>
    <property type="project" value="TreeGrafter"/>
</dbReference>
<keyword evidence="8 13" id="KW-0406">Ion transport</keyword>
<comment type="similarity">
    <text evidence="2 13">Belongs to the amiloride-sensitive sodium channel (TC 1.A.6) family.</text>
</comment>
<evidence type="ECO:0000256" key="10">
    <source>
        <dbReference type="ARBA" id="ARBA00023180"/>
    </source>
</evidence>
<evidence type="ECO:0000256" key="13">
    <source>
        <dbReference type="RuleBase" id="RU000679"/>
    </source>
</evidence>
<dbReference type="InterPro" id="IPR001873">
    <property type="entry name" value="ENaC"/>
</dbReference>
<keyword evidence="15" id="KW-1185">Reference proteome</keyword>
<dbReference type="GO" id="GO:0015280">
    <property type="term" value="F:ligand-gated sodium channel activity"/>
    <property type="evidence" value="ECO:0007669"/>
    <property type="project" value="TreeGrafter"/>
</dbReference>
<keyword evidence="12 13" id="KW-0407">Ion channel</keyword>
<dbReference type="WBParaSite" id="PSAMB.scaffold1210size34287.g11674.t1">
    <property type="protein sequence ID" value="PSAMB.scaffold1210size34287.g11674.t1"/>
    <property type="gene ID" value="PSAMB.scaffold1210size34287.g11674"/>
</dbReference>
<keyword evidence="7" id="KW-0915">Sodium</keyword>
<dbReference type="PANTHER" id="PTHR11690">
    <property type="entry name" value="AMILORIDE-SENSITIVE SODIUM CHANNEL-RELATED"/>
    <property type="match status" value="1"/>
</dbReference>
<dbReference type="Gene3D" id="2.60.470.10">
    <property type="entry name" value="Acid-sensing ion channels like domains"/>
    <property type="match status" value="1"/>
</dbReference>
<protein>
    <submittedName>
        <fullName evidence="16">Uncharacterized protein</fullName>
    </submittedName>
</protein>
<keyword evidence="4 13" id="KW-0894">Sodium channel</keyword>
<comment type="subcellular location">
    <subcellularLocation>
        <location evidence="1">Membrane</location>
        <topology evidence="1">Multi-pass membrane protein</topology>
    </subcellularLocation>
</comment>
<dbReference type="PANTHER" id="PTHR11690:SF248">
    <property type="entry name" value="PICKPOCKET 17, ISOFORM A"/>
    <property type="match status" value="1"/>
</dbReference>
<evidence type="ECO:0000256" key="12">
    <source>
        <dbReference type="ARBA" id="ARBA00023303"/>
    </source>
</evidence>